<dbReference type="RefSeq" id="WP_139465477.1">
    <property type="nucleotide sequence ID" value="NZ_VDHJ01000006.1"/>
</dbReference>
<dbReference type="InterPro" id="IPR027417">
    <property type="entry name" value="P-loop_NTPase"/>
</dbReference>
<proteinExistence type="predicted"/>
<dbReference type="AlphaFoldDB" id="A0A5C4U3P9"/>
<organism evidence="1 2">
    <name type="scientific">Corynebacterium tapiri</name>
    <dbReference type="NCBI Taxonomy" id="1448266"/>
    <lineage>
        <taxon>Bacteria</taxon>
        <taxon>Bacillati</taxon>
        <taxon>Actinomycetota</taxon>
        <taxon>Actinomycetes</taxon>
        <taxon>Mycobacteriales</taxon>
        <taxon>Corynebacteriaceae</taxon>
        <taxon>Corynebacterium</taxon>
    </lineage>
</organism>
<evidence type="ECO:0000313" key="1">
    <source>
        <dbReference type="EMBL" id="TNL97762.1"/>
    </source>
</evidence>
<dbReference type="Gene3D" id="3.40.50.300">
    <property type="entry name" value="P-loop containing nucleotide triphosphate hydrolases"/>
    <property type="match status" value="1"/>
</dbReference>
<evidence type="ECO:0000313" key="2">
    <source>
        <dbReference type="Proteomes" id="UP000312032"/>
    </source>
</evidence>
<dbReference type="EMBL" id="VDHJ01000006">
    <property type="protein sequence ID" value="TNL97762.1"/>
    <property type="molecule type" value="Genomic_DNA"/>
</dbReference>
<accession>A0A5C4U3P9</accession>
<evidence type="ECO:0008006" key="3">
    <source>
        <dbReference type="Google" id="ProtNLM"/>
    </source>
</evidence>
<dbReference type="SUPFAM" id="SSF52540">
    <property type="entry name" value="P-loop containing nucleoside triphosphate hydrolases"/>
    <property type="match status" value="1"/>
</dbReference>
<comment type="caution">
    <text evidence="1">The sequence shown here is derived from an EMBL/GenBank/DDBJ whole genome shotgun (WGS) entry which is preliminary data.</text>
</comment>
<dbReference type="OrthoDB" id="4927383at2"/>
<reference evidence="1 2" key="1">
    <citation type="submission" date="2019-06" db="EMBL/GenBank/DDBJ databases">
        <authorList>
            <person name="Li J."/>
        </authorList>
    </citation>
    <scope>NUCLEOTIDE SEQUENCE [LARGE SCALE GENOMIC DNA]</scope>
    <source>
        <strain evidence="1 2">LMG 28165</strain>
    </source>
</reference>
<keyword evidence="2" id="KW-1185">Reference proteome</keyword>
<gene>
    <name evidence="1" type="ORF">FHE74_05345</name>
</gene>
<protein>
    <recommendedName>
        <fullName evidence="3">ABC transporter ATP-binding protein</fullName>
    </recommendedName>
</protein>
<sequence length="208" mass="23084">MTITLRAHELVAHPVASPLNCELSEGLNLILGQREQGQTALAMTLAGRRRPVSGSIALDGNPRTRNLFRCAALAGAREIDSLERLVTVRTVVREQVAWAQPWYRIAPRDITASSLVRPWLEPLGLELDQTELVGDLPPAQRLRLRVLLGLIARPKAAFLVVDDIDQLRSLDLVEDFLRDLQKVSRSLPVMAFGVNSHYAHLADHVVEV</sequence>
<name>A0A5C4U3P9_9CORY</name>
<dbReference type="Proteomes" id="UP000312032">
    <property type="component" value="Unassembled WGS sequence"/>
</dbReference>